<evidence type="ECO:0000313" key="1">
    <source>
        <dbReference type="EMBL" id="GGG02852.1"/>
    </source>
</evidence>
<reference evidence="1" key="1">
    <citation type="journal article" date="2014" name="Int. J. Syst. Evol. Microbiol.">
        <title>Complete genome sequence of Corynebacterium casei LMG S-19264T (=DSM 44701T), isolated from a smear-ripened cheese.</title>
        <authorList>
            <consortium name="US DOE Joint Genome Institute (JGI-PGF)"/>
            <person name="Walter F."/>
            <person name="Albersmeier A."/>
            <person name="Kalinowski J."/>
            <person name="Ruckert C."/>
        </authorList>
    </citation>
    <scope>NUCLEOTIDE SEQUENCE</scope>
    <source>
        <strain evidence="1">CGMCC 1.15758</strain>
    </source>
</reference>
<reference evidence="1" key="2">
    <citation type="submission" date="2020-09" db="EMBL/GenBank/DDBJ databases">
        <authorList>
            <person name="Sun Q."/>
            <person name="Zhou Y."/>
        </authorList>
    </citation>
    <scope>NUCLEOTIDE SEQUENCE</scope>
    <source>
        <strain evidence="1">CGMCC 1.15758</strain>
    </source>
</reference>
<dbReference type="EMBL" id="BMJS01000026">
    <property type="protein sequence ID" value="GGG02852.1"/>
    <property type="molecule type" value="Genomic_DNA"/>
</dbReference>
<protein>
    <submittedName>
        <fullName evidence="1">Late control protein D</fullName>
    </submittedName>
</protein>
<dbReference type="OrthoDB" id="4070623at2"/>
<comment type="caution">
    <text evidence="1">The sequence shown here is derived from an EMBL/GenBank/DDBJ whole genome shotgun (WGS) entry which is preliminary data.</text>
</comment>
<dbReference type="Proteomes" id="UP000636949">
    <property type="component" value="Unassembled WGS sequence"/>
</dbReference>
<proteinExistence type="predicted"/>
<accession>A0A8J3E8Y3</accession>
<dbReference type="Pfam" id="PF05954">
    <property type="entry name" value="Phage_GPD"/>
    <property type="match status" value="1"/>
</dbReference>
<dbReference type="SUPFAM" id="SSF69279">
    <property type="entry name" value="Phage tail proteins"/>
    <property type="match status" value="1"/>
</dbReference>
<evidence type="ECO:0000313" key="2">
    <source>
        <dbReference type="Proteomes" id="UP000636949"/>
    </source>
</evidence>
<organism evidence="1 2">
    <name type="scientific">Cysteiniphilum litorale</name>
    <dbReference type="NCBI Taxonomy" id="2056700"/>
    <lineage>
        <taxon>Bacteria</taxon>
        <taxon>Pseudomonadati</taxon>
        <taxon>Pseudomonadota</taxon>
        <taxon>Gammaproteobacteria</taxon>
        <taxon>Thiotrichales</taxon>
        <taxon>Fastidiosibacteraceae</taxon>
        <taxon>Cysteiniphilum</taxon>
    </lineage>
</organism>
<keyword evidence="2" id="KW-1185">Reference proteome</keyword>
<name>A0A8J3E8Y3_9GAMM</name>
<gene>
    <name evidence="1" type="ORF">GCM10010995_20350</name>
</gene>
<dbReference type="AlphaFoldDB" id="A0A8J3E8Y3"/>
<dbReference type="RefSeq" id="WP_117003400.1">
    <property type="nucleotide sequence ID" value="NZ_BMJS01000026.1"/>
</dbReference>
<sequence length="328" mass="36182">MVIDYQILADNKDITEKIKAALVSLTITDTTGDHADGLSLRLADYTDSLKFPESSAKLNVHLGYKDNLHDFGFFFVDTMSYSYPPSVLSLNANSVPFAASNTYKAMQTQQTRSFDNTTVQGLVEQIAKEHGLESSVTPEIGKITIEHIDQTDEGNIGFLYRVVRQYGGTLKPTHTKLVVLDAKGKNANNEDMPTVTLDLKEISQLSYSSKKEAKFRSVTAKYHDVDTAETKKITMGNGQPEFLLSYTYENETAAKAMAKKVLDGYSLDTDSINITTVGNPAIIAGVPIEIKGLREDIPQEWYVKTATHSLSKQGYQTSAQLTLQSAIE</sequence>